<dbReference type="Gene3D" id="1.10.10.10">
    <property type="entry name" value="Winged helix-like DNA-binding domain superfamily/Winged helix DNA-binding domain"/>
    <property type="match status" value="1"/>
</dbReference>
<dbReference type="EMBL" id="FWFT01000005">
    <property type="protein sequence ID" value="SLN54537.1"/>
    <property type="molecule type" value="Genomic_DNA"/>
</dbReference>
<dbReference type="InterPro" id="IPR058163">
    <property type="entry name" value="LysR-type_TF_proteobact-type"/>
</dbReference>
<name>A0A1Y5T2S2_9RHOB</name>
<dbReference type="PANTHER" id="PTHR30537:SF3">
    <property type="entry name" value="TRANSCRIPTIONAL REGULATORY PROTEIN"/>
    <property type="match status" value="1"/>
</dbReference>
<evidence type="ECO:0000256" key="4">
    <source>
        <dbReference type="ARBA" id="ARBA00023163"/>
    </source>
</evidence>
<dbReference type="Pfam" id="PF03466">
    <property type="entry name" value="LysR_substrate"/>
    <property type="match status" value="1"/>
</dbReference>
<dbReference type="Gene3D" id="3.40.190.290">
    <property type="match status" value="1"/>
</dbReference>
<evidence type="ECO:0000259" key="5">
    <source>
        <dbReference type="PROSITE" id="PS50931"/>
    </source>
</evidence>
<dbReference type="Pfam" id="PF00126">
    <property type="entry name" value="HTH_1"/>
    <property type="match status" value="1"/>
</dbReference>
<keyword evidence="2" id="KW-0805">Transcription regulation</keyword>
<dbReference type="GO" id="GO:0006351">
    <property type="term" value="P:DNA-templated transcription"/>
    <property type="evidence" value="ECO:0007669"/>
    <property type="project" value="TreeGrafter"/>
</dbReference>
<dbReference type="Proteomes" id="UP000193623">
    <property type="component" value="Unassembled WGS sequence"/>
</dbReference>
<dbReference type="FunFam" id="1.10.10.10:FF:000001">
    <property type="entry name" value="LysR family transcriptional regulator"/>
    <property type="match status" value="1"/>
</dbReference>
<evidence type="ECO:0000256" key="1">
    <source>
        <dbReference type="ARBA" id="ARBA00009437"/>
    </source>
</evidence>
<protein>
    <submittedName>
        <fullName evidence="6">HTH-type transcriptional regulator CatM</fullName>
    </submittedName>
</protein>
<feature type="domain" description="HTH lysR-type" evidence="5">
    <location>
        <begin position="25"/>
        <end position="82"/>
    </location>
</feature>
<dbReference type="PRINTS" id="PR00039">
    <property type="entry name" value="HTHLYSR"/>
</dbReference>
<organism evidence="6 7">
    <name type="scientific">Pseudooctadecabacter jejudonensis</name>
    <dbReference type="NCBI Taxonomy" id="1391910"/>
    <lineage>
        <taxon>Bacteria</taxon>
        <taxon>Pseudomonadati</taxon>
        <taxon>Pseudomonadota</taxon>
        <taxon>Alphaproteobacteria</taxon>
        <taxon>Rhodobacterales</taxon>
        <taxon>Paracoccaceae</taxon>
        <taxon>Pseudooctadecabacter</taxon>
    </lineage>
</organism>
<dbReference type="SUPFAM" id="SSF46785">
    <property type="entry name" value="Winged helix' DNA-binding domain"/>
    <property type="match status" value="1"/>
</dbReference>
<evidence type="ECO:0000313" key="7">
    <source>
        <dbReference type="Proteomes" id="UP000193623"/>
    </source>
</evidence>
<accession>A0A1Y5T2S2</accession>
<keyword evidence="4" id="KW-0804">Transcription</keyword>
<keyword evidence="7" id="KW-1185">Reference proteome</keyword>
<dbReference type="PROSITE" id="PS50931">
    <property type="entry name" value="HTH_LYSR"/>
    <property type="match status" value="1"/>
</dbReference>
<sequence>MGGGGIDEIHTVSIHLRMDIDPNRLDWNHLRAFMVTAEAQSLSAAARILGLTQPTLSRQVAALEDRLGLLLFERVGRGLALTDAGREVLTHVQPMGHAAHSATIAASAQRSDLTGWVKITASDIMSATLLPAVISAVRKTAPQLQVEVVATNDISDLMRREADIAIRHMRPEEPDLVARMVREAKGYFYANRSYLDRVGRPNTRADMAKMDWVAYGNIDRMVEYMTGLDIPLTPDNFRTSSADGLVAWEMGRAGLGICPMDESVGAAAPEMEALLPETLQVAFPVWLVAHRELHTSPKIRLVFDMLADAIAAR</sequence>
<dbReference type="InterPro" id="IPR005119">
    <property type="entry name" value="LysR_subst-bd"/>
</dbReference>
<proteinExistence type="inferred from homology"/>
<dbReference type="AlphaFoldDB" id="A0A1Y5T2S2"/>
<dbReference type="PANTHER" id="PTHR30537">
    <property type="entry name" value="HTH-TYPE TRANSCRIPTIONAL REGULATOR"/>
    <property type="match status" value="1"/>
</dbReference>
<evidence type="ECO:0000256" key="3">
    <source>
        <dbReference type="ARBA" id="ARBA00023125"/>
    </source>
</evidence>
<dbReference type="InterPro" id="IPR036388">
    <property type="entry name" value="WH-like_DNA-bd_sf"/>
</dbReference>
<dbReference type="OrthoDB" id="9798121at2"/>
<gene>
    <name evidence="6" type="primary">catM</name>
    <name evidence="6" type="ORF">PSJ8397_02847</name>
</gene>
<evidence type="ECO:0000313" key="6">
    <source>
        <dbReference type="EMBL" id="SLN54537.1"/>
    </source>
</evidence>
<dbReference type="GO" id="GO:0043565">
    <property type="term" value="F:sequence-specific DNA binding"/>
    <property type="evidence" value="ECO:0007669"/>
    <property type="project" value="TreeGrafter"/>
</dbReference>
<reference evidence="6 7" key="1">
    <citation type="submission" date="2017-03" db="EMBL/GenBank/DDBJ databases">
        <authorList>
            <person name="Afonso C.L."/>
            <person name="Miller P.J."/>
            <person name="Scott M.A."/>
            <person name="Spackman E."/>
            <person name="Goraichik I."/>
            <person name="Dimitrov K.M."/>
            <person name="Suarez D.L."/>
            <person name="Swayne D.E."/>
        </authorList>
    </citation>
    <scope>NUCLEOTIDE SEQUENCE [LARGE SCALE GENOMIC DNA]</scope>
    <source>
        <strain evidence="6 7">CECT 8397</strain>
    </source>
</reference>
<dbReference type="GO" id="GO:0003700">
    <property type="term" value="F:DNA-binding transcription factor activity"/>
    <property type="evidence" value="ECO:0007669"/>
    <property type="project" value="InterPro"/>
</dbReference>
<dbReference type="SUPFAM" id="SSF53850">
    <property type="entry name" value="Periplasmic binding protein-like II"/>
    <property type="match status" value="1"/>
</dbReference>
<dbReference type="InterPro" id="IPR036390">
    <property type="entry name" value="WH_DNA-bd_sf"/>
</dbReference>
<keyword evidence="3" id="KW-0238">DNA-binding</keyword>
<comment type="similarity">
    <text evidence="1">Belongs to the LysR transcriptional regulatory family.</text>
</comment>
<evidence type="ECO:0000256" key="2">
    <source>
        <dbReference type="ARBA" id="ARBA00023015"/>
    </source>
</evidence>
<dbReference type="InterPro" id="IPR000847">
    <property type="entry name" value="LysR_HTH_N"/>
</dbReference>